<dbReference type="EMBL" id="BNBO01000071">
    <property type="protein sequence ID" value="GHH84095.1"/>
    <property type="molecule type" value="Genomic_DNA"/>
</dbReference>
<reference evidence="2" key="2">
    <citation type="submission" date="2020-09" db="EMBL/GenBank/DDBJ databases">
        <authorList>
            <person name="Sun Q."/>
            <person name="Ohkuma M."/>
        </authorList>
    </citation>
    <scope>NUCLEOTIDE SEQUENCE</scope>
    <source>
        <strain evidence="2">JCM 4646</strain>
    </source>
</reference>
<keyword evidence="1" id="KW-0812">Transmembrane</keyword>
<dbReference type="RefSeq" id="WP_190215190.1">
    <property type="nucleotide sequence ID" value="NZ_BNBO01000071.1"/>
</dbReference>
<dbReference type="AlphaFoldDB" id="A0A919GG80"/>
<sequence length="167" mass="17982">MPTLTVWRFPTPTGADAALESLKELHRQQLITVQDGAVVNWPEGAKKPRTRHLANLTGRGALGGAFWGMLFGVIFLVPILGIAVGAAFGALGGSLAKAGGIDEDFIRQVRESVTPGTSALFVLSSDAVLDRIRTAFEGWDAELIQTNLSAEEESRLREAFSEDHETH</sequence>
<proteinExistence type="predicted"/>
<dbReference type="InterPro" id="IPR009200">
    <property type="entry name" value="DUF1269_membrane"/>
</dbReference>
<feature type="transmembrane region" description="Helical" evidence="1">
    <location>
        <begin position="65"/>
        <end position="91"/>
    </location>
</feature>
<protein>
    <submittedName>
        <fullName evidence="2">Membrane protein</fullName>
    </submittedName>
</protein>
<keyword evidence="3" id="KW-1185">Reference proteome</keyword>
<comment type="caution">
    <text evidence="2">The sequence shown here is derived from an EMBL/GenBank/DDBJ whole genome shotgun (WGS) entry which is preliminary data.</text>
</comment>
<keyword evidence="1" id="KW-0472">Membrane</keyword>
<evidence type="ECO:0000313" key="3">
    <source>
        <dbReference type="Proteomes" id="UP000617734"/>
    </source>
</evidence>
<name>A0A919GG80_9ACTN</name>
<organism evidence="2 3">
    <name type="scientific">Kitasatospora indigofera</name>
    <dbReference type="NCBI Taxonomy" id="67307"/>
    <lineage>
        <taxon>Bacteria</taxon>
        <taxon>Bacillati</taxon>
        <taxon>Actinomycetota</taxon>
        <taxon>Actinomycetes</taxon>
        <taxon>Kitasatosporales</taxon>
        <taxon>Streptomycetaceae</taxon>
        <taxon>Kitasatospora</taxon>
    </lineage>
</organism>
<accession>A0A919GG80</accession>
<dbReference type="GeneID" id="95357514"/>
<keyword evidence="1" id="KW-1133">Transmembrane helix</keyword>
<reference evidence="2" key="1">
    <citation type="journal article" date="2014" name="Int. J. Syst. Evol. Microbiol.">
        <title>Complete genome sequence of Corynebacterium casei LMG S-19264T (=DSM 44701T), isolated from a smear-ripened cheese.</title>
        <authorList>
            <consortium name="US DOE Joint Genome Institute (JGI-PGF)"/>
            <person name="Walter F."/>
            <person name="Albersmeier A."/>
            <person name="Kalinowski J."/>
            <person name="Ruckert C."/>
        </authorList>
    </citation>
    <scope>NUCLEOTIDE SEQUENCE</scope>
    <source>
        <strain evidence="2">JCM 4646</strain>
    </source>
</reference>
<dbReference type="Proteomes" id="UP000617734">
    <property type="component" value="Unassembled WGS sequence"/>
</dbReference>
<evidence type="ECO:0000313" key="2">
    <source>
        <dbReference type="EMBL" id="GHH84095.1"/>
    </source>
</evidence>
<dbReference type="Pfam" id="PF06897">
    <property type="entry name" value="DUF1269"/>
    <property type="match status" value="1"/>
</dbReference>
<evidence type="ECO:0000256" key="1">
    <source>
        <dbReference type="SAM" id="Phobius"/>
    </source>
</evidence>
<gene>
    <name evidence="2" type="ORF">GCM10018781_72690</name>
</gene>